<gene>
    <name evidence="4" type="ORF">BHF68_03125</name>
</gene>
<protein>
    <submittedName>
        <fullName evidence="4">FMN reductase</fullName>
    </submittedName>
</protein>
<comment type="caution">
    <text evidence="4">The sequence shown here is derived from an EMBL/GenBank/DDBJ whole genome shotgun (WGS) entry which is preliminary data.</text>
</comment>
<dbReference type="SUPFAM" id="SSF52218">
    <property type="entry name" value="Flavoproteins"/>
    <property type="match status" value="1"/>
</dbReference>
<dbReference type="InterPro" id="IPR005025">
    <property type="entry name" value="FMN_Rdtase-like_dom"/>
</dbReference>
<evidence type="ECO:0000259" key="3">
    <source>
        <dbReference type="Pfam" id="PF03358"/>
    </source>
</evidence>
<evidence type="ECO:0000313" key="5">
    <source>
        <dbReference type="Proteomes" id="UP000094296"/>
    </source>
</evidence>
<dbReference type="Proteomes" id="UP000094296">
    <property type="component" value="Unassembled WGS sequence"/>
</dbReference>
<name>A0A1E5G667_9FIRM</name>
<organism evidence="4 5">
    <name type="scientific">Desulfuribacillus alkaliarsenatis</name>
    <dbReference type="NCBI Taxonomy" id="766136"/>
    <lineage>
        <taxon>Bacteria</taxon>
        <taxon>Bacillati</taxon>
        <taxon>Bacillota</taxon>
        <taxon>Desulfuribacillia</taxon>
        <taxon>Desulfuribacillales</taxon>
        <taxon>Desulfuribacillaceae</taxon>
        <taxon>Desulfuribacillus</taxon>
    </lineage>
</organism>
<evidence type="ECO:0000313" key="4">
    <source>
        <dbReference type="EMBL" id="OEF98666.1"/>
    </source>
</evidence>
<dbReference type="STRING" id="766136.BHF68_03125"/>
<dbReference type="Gene3D" id="3.40.50.360">
    <property type="match status" value="1"/>
</dbReference>
<dbReference type="AlphaFoldDB" id="A0A1E5G667"/>
<dbReference type="RefSeq" id="WP_069642158.1">
    <property type="nucleotide sequence ID" value="NZ_MIJE01000001.1"/>
</dbReference>
<dbReference type="OrthoDB" id="9790975at2"/>
<keyword evidence="2" id="KW-0288">FMN</keyword>
<accession>A0A1E5G667</accession>
<dbReference type="Pfam" id="PF03358">
    <property type="entry name" value="FMN_red"/>
    <property type="match status" value="1"/>
</dbReference>
<keyword evidence="1" id="KW-0285">Flavoprotein</keyword>
<evidence type="ECO:0000256" key="2">
    <source>
        <dbReference type="ARBA" id="ARBA00022643"/>
    </source>
</evidence>
<sequence length="188" mass="20613">MAKVILLSGSPNKIGNTMDVLKECKKSIENENVEAEIISLSGKNIRGCTGCRKCKEIKKCIIDDGLNDILFKVKEAEGFIIGAPVYFGTPRGDLMNAIQRIGMVSYGTDRFLSWKVGGPVAIGRRGGLSTTYQEMLMFYFINEMIVPGSSYWNIVFGKAPGDALKDTEGIESTTRFASNVAKLINKIN</sequence>
<feature type="domain" description="NADPH-dependent FMN reductase-like" evidence="3">
    <location>
        <begin position="3"/>
        <end position="156"/>
    </location>
</feature>
<dbReference type="PANTHER" id="PTHR43278">
    <property type="entry name" value="NAD(P)H-DEPENDENT FMN-CONTAINING OXIDOREDUCTASE YWQN-RELATED"/>
    <property type="match status" value="1"/>
</dbReference>
<reference evidence="4 5" key="1">
    <citation type="submission" date="2016-09" db="EMBL/GenBank/DDBJ databases">
        <title>Draft genome sequence for the type strain of Desulfuribacillus alkaliarsenatis AHT28, an obligately anaerobic, sulfidogenic bacterium isolated from Russian soda lake sediments.</title>
        <authorList>
            <person name="Abin C.A."/>
            <person name="Hollibaugh J.T."/>
        </authorList>
    </citation>
    <scope>NUCLEOTIDE SEQUENCE [LARGE SCALE GENOMIC DNA]</scope>
    <source>
        <strain evidence="4 5">AHT28</strain>
    </source>
</reference>
<dbReference type="PANTHER" id="PTHR43278:SF4">
    <property type="entry name" value="NAD(P)H-DEPENDENT FMN-CONTAINING OXIDOREDUCTASE YWQN-RELATED"/>
    <property type="match status" value="1"/>
</dbReference>
<dbReference type="EMBL" id="MIJE01000001">
    <property type="protein sequence ID" value="OEF98666.1"/>
    <property type="molecule type" value="Genomic_DNA"/>
</dbReference>
<dbReference type="InterPro" id="IPR051796">
    <property type="entry name" value="ISF_SsuE-like"/>
</dbReference>
<dbReference type="InterPro" id="IPR029039">
    <property type="entry name" value="Flavoprotein-like_sf"/>
</dbReference>
<evidence type="ECO:0000256" key="1">
    <source>
        <dbReference type="ARBA" id="ARBA00022630"/>
    </source>
</evidence>
<keyword evidence="5" id="KW-1185">Reference proteome</keyword>
<dbReference type="GO" id="GO:0016491">
    <property type="term" value="F:oxidoreductase activity"/>
    <property type="evidence" value="ECO:0007669"/>
    <property type="project" value="InterPro"/>
</dbReference>
<proteinExistence type="predicted"/>